<dbReference type="EMBL" id="MU069498">
    <property type="protein sequence ID" value="KAF5840976.1"/>
    <property type="molecule type" value="Genomic_DNA"/>
</dbReference>
<dbReference type="Gene3D" id="1.20.5.260">
    <property type="entry name" value="Cytochrome b-c1 complex subunit 9"/>
    <property type="match status" value="1"/>
</dbReference>
<dbReference type="InterPro" id="IPR036656">
    <property type="entry name" value="QCR9_sf"/>
</dbReference>
<reference evidence="12" key="1">
    <citation type="submission" date="2017-08" db="EMBL/GenBank/DDBJ databases">
        <authorList>
            <person name="Polle J.E."/>
            <person name="Barry K."/>
            <person name="Cushman J."/>
            <person name="Schmutz J."/>
            <person name="Tran D."/>
            <person name="Hathwaick L.T."/>
            <person name="Yim W.C."/>
            <person name="Jenkins J."/>
            <person name="Mckie-Krisberg Z.M."/>
            <person name="Prochnik S."/>
            <person name="Lindquist E."/>
            <person name="Dockter R.B."/>
            <person name="Adam C."/>
            <person name="Molina H."/>
            <person name="Bunkerborg J."/>
            <person name="Jin E."/>
            <person name="Buchheim M."/>
            <person name="Magnuson J."/>
        </authorList>
    </citation>
    <scope>NUCLEOTIDE SEQUENCE</scope>
    <source>
        <strain evidence="12">CCAP 19/18</strain>
    </source>
</reference>
<dbReference type="InterPro" id="IPR008027">
    <property type="entry name" value="QCR9"/>
</dbReference>
<comment type="subcellular location">
    <subcellularLocation>
        <location evidence="1 11">Mitochondrion inner membrane</location>
        <topology evidence="1 11">Single-pass membrane protein</topology>
    </subcellularLocation>
</comment>
<comment type="caution">
    <text evidence="12">The sequence shown here is derived from an EMBL/GenBank/DDBJ whole genome shotgun (WGS) entry which is preliminary data.</text>
</comment>
<evidence type="ECO:0000256" key="10">
    <source>
        <dbReference type="ARBA" id="ARBA00023136"/>
    </source>
</evidence>
<dbReference type="Proteomes" id="UP000815325">
    <property type="component" value="Unassembled WGS sequence"/>
</dbReference>
<accession>A0ABQ7H2A4</accession>
<comment type="subunit">
    <text evidence="11">Component of the ubiquinol-cytochrome c oxidoreductase (cytochrome b-c1 complex, complex III, CIII), a multisubunit enzyme composed of 3 respiratory subunits cytochrome b, cytochrome c1 and Rieske protein, 2 core protein subunits, and additional low-molecular weight protein subunits.</text>
</comment>
<evidence type="ECO:0000256" key="3">
    <source>
        <dbReference type="ARBA" id="ARBA00022448"/>
    </source>
</evidence>
<keyword evidence="9 11" id="KW-0496">Mitochondrion</keyword>
<evidence type="ECO:0000256" key="4">
    <source>
        <dbReference type="ARBA" id="ARBA00022660"/>
    </source>
</evidence>
<protein>
    <recommendedName>
        <fullName evidence="11">Complex III subunit 9</fullName>
    </recommendedName>
</protein>
<dbReference type="SUPFAM" id="SSF81514">
    <property type="entry name" value="Subunit X (non-heme 7 kDa protein) of cytochrome bc1 complex (Ubiquinol-cytochrome c reductase)"/>
    <property type="match status" value="1"/>
</dbReference>
<evidence type="ECO:0000256" key="8">
    <source>
        <dbReference type="ARBA" id="ARBA00022989"/>
    </source>
</evidence>
<dbReference type="Pfam" id="PF05365">
    <property type="entry name" value="UCR_UQCRX_QCR9"/>
    <property type="match status" value="1"/>
</dbReference>
<keyword evidence="13" id="KW-1185">Reference proteome</keyword>
<evidence type="ECO:0000256" key="2">
    <source>
        <dbReference type="ARBA" id="ARBA00007856"/>
    </source>
</evidence>
<sequence>MSKVLDLLYNAVFKRTTTYVPFLLAGSYFTNELIDYGVMSYWRSHNRGKSFEEMLAAREQMEGTE</sequence>
<keyword evidence="6 11" id="KW-0999">Mitochondrion inner membrane</keyword>
<evidence type="ECO:0000313" key="12">
    <source>
        <dbReference type="EMBL" id="KAF5840976.1"/>
    </source>
</evidence>
<dbReference type="PANTHER" id="PTHR12980:SF0">
    <property type="entry name" value="CYTOCHROME B-C1 COMPLEX SUBUNIT 9"/>
    <property type="match status" value="1"/>
</dbReference>
<keyword evidence="8" id="KW-1133">Transmembrane helix</keyword>
<evidence type="ECO:0000256" key="9">
    <source>
        <dbReference type="ARBA" id="ARBA00023128"/>
    </source>
</evidence>
<gene>
    <name evidence="12" type="ORF">DUNSADRAFT_14832</name>
</gene>
<keyword evidence="5" id="KW-0812">Transmembrane</keyword>
<evidence type="ECO:0000256" key="6">
    <source>
        <dbReference type="ARBA" id="ARBA00022792"/>
    </source>
</evidence>
<organism evidence="12 13">
    <name type="scientific">Dunaliella salina</name>
    <name type="common">Green alga</name>
    <name type="synonym">Protococcus salinus</name>
    <dbReference type="NCBI Taxonomy" id="3046"/>
    <lineage>
        <taxon>Eukaryota</taxon>
        <taxon>Viridiplantae</taxon>
        <taxon>Chlorophyta</taxon>
        <taxon>core chlorophytes</taxon>
        <taxon>Chlorophyceae</taxon>
        <taxon>CS clade</taxon>
        <taxon>Chlamydomonadales</taxon>
        <taxon>Dunaliellaceae</taxon>
        <taxon>Dunaliella</taxon>
    </lineage>
</organism>
<dbReference type="PANTHER" id="PTHR12980">
    <property type="entry name" value="UBIQUINOL-CYTOCHROME C REDUCTASE COMPLEX, SUBUNIT X"/>
    <property type="match status" value="1"/>
</dbReference>
<evidence type="ECO:0000313" key="13">
    <source>
        <dbReference type="Proteomes" id="UP000815325"/>
    </source>
</evidence>
<evidence type="ECO:0000256" key="7">
    <source>
        <dbReference type="ARBA" id="ARBA00022982"/>
    </source>
</evidence>
<proteinExistence type="inferred from homology"/>
<keyword evidence="3 11" id="KW-0813">Transport</keyword>
<keyword evidence="4 11" id="KW-0679">Respiratory chain</keyword>
<comment type="function">
    <text evidence="11">Component of the ubiquinol-cytochrome c oxidoreductase, a multisubunit transmembrane complex that is part of the mitochondrial electron transport chain which drives oxidative phosphorylation. The complex plays an important role in the uptake of multiple carbon sources present in different host niches.</text>
</comment>
<name>A0ABQ7H2A4_DUNSA</name>
<comment type="similarity">
    <text evidence="2 11">Belongs to the UQCR10/QCR9 family.</text>
</comment>
<evidence type="ECO:0000256" key="5">
    <source>
        <dbReference type="ARBA" id="ARBA00022692"/>
    </source>
</evidence>
<evidence type="ECO:0000256" key="11">
    <source>
        <dbReference type="RuleBase" id="RU368056"/>
    </source>
</evidence>
<keyword evidence="10" id="KW-0472">Membrane</keyword>
<keyword evidence="7 11" id="KW-0249">Electron transport</keyword>
<evidence type="ECO:0000256" key="1">
    <source>
        <dbReference type="ARBA" id="ARBA00004434"/>
    </source>
</evidence>